<dbReference type="AlphaFoldDB" id="A0A4R7P9M5"/>
<dbReference type="Proteomes" id="UP000295341">
    <property type="component" value="Unassembled WGS sequence"/>
</dbReference>
<keyword evidence="2" id="KW-1185">Reference proteome</keyword>
<organism evidence="1 2">
    <name type="scientific">Panacagrimonas perspica</name>
    <dbReference type="NCBI Taxonomy" id="381431"/>
    <lineage>
        <taxon>Bacteria</taxon>
        <taxon>Pseudomonadati</taxon>
        <taxon>Pseudomonadota</taxon>
        <taxon>Gammaproteobacteria</taxon>
        <taxon>Nevskiales</taxon>
        <taxon>Nevskiaceae</taxon>
        <taxon>Panacagrimonas</taxon>
    </lineage>
</organism>
<evidence type="ECO:0000313" key="1">
    <source>
        <dbReference type="EMBL" id="TDU30684.1"/>
    </source>
</evidence>
<dbReference type="EMBL" id="SOBT01000008">
    <property type="protein sequence ID" value="TDU30684.1"/>
    <property type="molecule type" value="Genomic_DNA"/>
</dbReference>
<name>A0A4R7P9M5_9GAMM</name>
<comment type="caution">
    <text evidence="1">The sequence shown here is derived from an EMBL/GenBank/DDBJ whole genome shotgun (WGS) entry which is preliminary data.</text>
</comment>
<protein>
    <submittedName>
        <fullName evidence="1">Uncharacterized protein</fullName>
    </submittedName>
</protein>
<accession>A0A4R7P9M5</accession>
<gene>
    <name evidence="1" type="ORF">DFR24_0033</name>
</gene>
<reference evidence="1 2" key="1">
    <citation type="submission" date="2019-03" db="EMBL/GenBank/DDBJ databases">
        <title>Genomic Encyclopedia of Type Strains, Phase IV (KMG-IV): sequencing the most valuable type-strain genomes for metagenomic binning, comparative biology and taxonomic classification.</title>
        <authorList>
            <person name="Goeker M."/>
        </authorList>
    </citation>
    <scope>NUCLEOTIDE SEQUENCE [LARGE SCALE GENOMIC DNA]</scope>
    <source>
        <strain evidence="1 2">DSM 26377</strain>
    </source>
</reference>
<sequence>MFAGTMENQWGGGLTSADETWTIRTGASIATVRTVARCRRIYALGSL</sequence>
<proteinExistence type="predicted"/>
<evidence type="ECO:0000313" key="2">
    <source>
        <dbReference type="Proteomes" id="UP000295341"/>
    </source>
</evidence>